<dbReference type="Pfam" id="PF03695">
    <property type="entry name" value="UPF0149"/>
    <property type="match status" value="1"/>
</dbReference>
<dbReference type="InterPro" id="IPR011978">
    <property type="entry name" value="YgfB-like"/>
</dbReference>
<name>A0ABR6V713_9PSED</name>
<reference evidence="1 2" key="1">
    <citation type="journal article" date="2020" name="Microorganisms">
        <title>Reliable Identification of Environmental Pseudomonas Isolates Using the rpoD Gene.</title>
        <authorList>
            <consortium name="The Broad Institute Genome Sequencing Platform"/>
            <person name="Girard L."/>
            <person name="Lood C."/>
            <person name="Rokni-Zadeh H."/>
            <person name="van Noort V."/>
            <person name="Lavigne R."/>
            <person name="De Mot R."/>
        </authorList>
    </citation>
    <scope>NUCLEOTIDE SEQUENCE [LARGE SCALE GENOMIC DNA]</scope>
    <source>
        <strain evidence="1 2">RW7P2</strain>
    </source>
</reference>
<dbReference type="SUPFAM" id="SSF101327">
    <property type="entry name" value="YgfB-like"/>
    <property type="match status" value="1"/>
</dbReference>
<organism evidence="1 2">
    <name type="scientific">Pseudomonas taiwanensis</name>
    <dbReference type="NCBI Taxonomy" id="470150"/>
    <lineage>
        <taxon>Bacteria</taxon>
        <taxon>Pseudomonadati</taxon>
        <taxon>Pseudomonadota</taxon>
        <taxon>Gammaproteobacteria</taxon>
        <taxon>Pseudomonadales</taxon>
        <taxon>Pseudomonadaceae</taxon>
        <taxon>Pseudomonas</taxon>
    </lineage>
</organism>
<gene>
    <name evidence="1" type="ORF">HU747_11135</name>
</gene>
<dbReference type="Gene3D" id="1.20.120.740">
    <property type="entry name" value="YgfB uncharacterised protein family UPF0149, PF03695"/>
    <property type="match status" value="1"/>
</dbReference>
<proteinExistence type="predicted"/>
<dbReference type="NCBIfam" id="NF007704">
    <property type="entry name" value="PRK10396.1"/>
    <property type="match status" value="1"/>
</dbReference>
<sequence length="184" mass="20655">MLAPLSDKELARLEDFLYTYGNDYSVLNLAELNGVLTALASSPVTVTPEQWLPAVAGGKVPKFKSSALEEAYTALMLRYAHQIAQALADDLDHFEPLFEEREGEQGPGVDMEEWCFGYMRGTQVAEWSALPPEQDQLLKAISLHGLEDDFELLDSMSFDERQACVPGVVQAVRGLYRYQKQQRH</sequence>
<dbReference type="RefSeq" id="WP_023379103.1">
    <property type="nucleotide sequence ID" value="NZ_JABWRR010000031.1"/>
</dbReference>
<dbReference type="Proteomes" id="UP000628086">
    <property type="component" value="Unassembled WGS sequence"/>
</dbReference>
<dbReference type="InterPro" id="IPR036255">
    <property type="entry name" value="YgfB-like_sf"/>
</dbReference>
<keyword evidence="2" id="KW-1185">Reference proteome</keyword>
<evidence type="ECO:0000313" key="2">
    <source>
        <dbReference type="Proteomes" id="UP000628086"/>
    </source>
</evidence>
<dbReference type="EMBL" id="JABWRS010000007">
    <property type="protein sequence ID" value="MBC3476154.1"/>
    <property type="molecule type" value="Genomic_DNA"/>
</dbReference>
<evidence type="ECO:0000313" key="1">
    <source>
        <dbReference type="EMBL" id="MBC3476154.1"/>
    </source>
</evidence>
<protein>
    <submittedName>
        <fullName evidence="1">UPF0149 family protein</fullName>
    </submittedName>
</protein>
<comment type="caution">
    <text evidence="1">The sequence shown here is derived from an EMBL/GenBank/DDBJ whole genome shotgun (WGS) entry which is preliminary data.</text>
</comment>
<accession>A0ABR6V713</accession>
<dbReference type="NCBIfam" id="TIGR02292">
    <property type="entry name" value="ygfB_yecA"/>
    <property type="match status" value="1"/>
</dbReference>